<name>A0A2A4T9N8_9DELT</name>
<evidence type="ECO:0000313" key="1">
    <source>
        <dbReference type="EMBL" id="PCI30029.1"/>
    </source>
</evidence>
<protein>
    <submittedName>
        <fullName evidence="1">Uncharacterized protein</fullName>
    </submittedName>
</protein>
<sequence>MIPKNSSVIARKKLGVLRTPASGLRKEKLRLIDFLKIDNPYSNPSVLNIEFILSPKVVVYRILFFYRIPYI</sequence>
<accession>A0A2A4T9N8</accession>
<dbReference type="AlphaFoldDB" id="A0A2A4T9N8"/>
<evidence type="ECO:0000313" key="2">
    <source>
        <dbReference type="Proteomes" id="UP000218113"/>
    </source>
</evidence>
<proteinExistence type="predicted"/>
<dbReference type="EMBL" id="NVSR01000008">
    <property type="protein sequence ID" value="PCI30029.1"/>
    <property type="molecule type" value="Genomic_DNA"/>
</dbReference>
<gene>
    <name evidence="1" type="ORF">COB67_02860</name>
</gene>
<dbReference type="Proteomes" id="UP000218113">
    <property type="component" value="Unassembled WGS sequence"/>
</dbReference>
<reference evidence="2" key="1">
    <citation type="submission" date="2017-08" db="EMBL/GenBank/DDBJ databases">
        <title>A dynamic microbial community with high functional redundancy inhabits the cold, oxic subseafloor aquifer.</title>
        <authorList>
            <person name="Tully B.J."/>
            <person name="Wheat C.G."/>
            <person name="Glazer B.T."/>
            <person name="Huber J.A."/>
        </authorList>
    </citation>
    <scope>NUCLEOTIDE SEQUENCE [LARGE SCALE GENOMIC DNA]</scope>
</reference>
<organism evidence="1 2">
    <name type="scientific">SAR324 cluster bacterium</name>
    <dbReference type="NCBI Taxonomy" id="2024889"/>
    <lineage>
        <taxon>Bacteria</taxon>
        <taxon>Deltaproteobacteria</taxon>
        <taxon>SAR324 cluster</taxon>
    </lineage>
</organism>
<comment type="caution">
    <text evidence="1">The sequence shown here is derived from an EMBL/GenBank/DDBJ whole genome shotgun (WGS) entry which is preliminary data.</text>
</comment>